<evidence type="ECO:0000256" key="1">
    <source>
        <dbReference type="SAM" id="SignalP"/>
    </source>
</evidence>
<feature type="signal peptide" evidence="1">
    <location>
        <begin position="1"/>
        <end position="24"/>
    </location>
</feature>
<dbReference type="PROSITE" id="PS51257">
    <property type="entry name" value="PROKAR_LIPOPROTEIN"/>
    <property type="match status" value="1"/>
</dbReference>
<evidence type="ECO:0008006" key="4">
    <source>
        <dbReference type="Google" id="ProtNLM"/>
    </source>
</evidence>
<dbReference type="Proteomes" id="UP000236893">
    <property type="component" value="Unassembled WGS sequence"/>
</dbReference>
<sequence>MNKHLLVFFVLLSLLISCKPSALKQNKTENEGKVEETRAVVSKKAVVVFDQKYVGQIRGADLNDWRFSVRLYETPKTFWYRMDVVDRELEVSDTVVFPKLGMEMVPALKKGHEPNSCLVGFLDKQGNFLEYKKVVSGSKGLMIRQTKTYYVSSKKAAR</sequence>
<dbReference type="OrthoDB" id="667337at2"/>
<protein>
    <recommendedName>
        <fullName evidence="4">DUF192 domain-containing protein</fullName>
    </recommendedName>
</protein>
<dbReference type="EMBL" id="PQVF01000015">
    <property type="protein sequence ID" value="POY35017.1"/>
    <property type="molecule type" value="Genomic_DNA"/>
</dbReference>
<dbReference type="AlphaFoldDB" id="A0A2S4ZYE2"/>
<name>A0A2S4ZYE2_9SPHI</name>
<evidence type="ECO:0000313" key="2">
    <source>
        <dbReference type="EMBL" id="POY35017.1"/>
    </source>
</evidence>
<keyword evidence="1" id="KW-0732">Signal</keyword>
<comment type="caution">
    <text evidence="2">The sequence shown here is derived from an EMBL/GenBank/DDBJ whole genome shotgun (WGS) entry which is preliminary data.</text>
</comment>
<reference evidence="2 3" key="1">
    <citation type="submission" date="2018-01" db="EMBL/GenBank/DDBJ databases">
        <authorList>
            <person name="Gaut B.S."/>
            <person name="Morton B.R."/>
            <person name="Clegg M.T."/>
            <person name="Duvall M.R."/>
        </authorList>
    </citation>
    <scope>NUCLEOTIDE SEQUENCE [LARGE SCALE GENOMIC DNA]</scope>
    <source>
        <strain evidence="2 3">HR-AV</strain>
    </source>
</reference>
<accession>A0A2S4ZYE2</accession>
<organism evidence="2 3">
    <name type="scientific">Solitalea longa</name>
    <dbReference type="NCBI Taxonomy" id="2079460"/>
    <lineage>
        <taxon>Bacteria</taxon>
        <taxon>Pseudomonadati</taxon>
        <taxon>Bacteroidota</taxon>
        <taxon>Sphingobacteriia</taxon>
        <taxon>Sphingobacteriales</taxon>
        <taxon>Sphingobacteriaceae</taxon>
        <taxon>Solitalea</taxon>
    </lineage>
</organism>
<keyword evidence="3" id="KW-1185">Reference proteome</keyword>
<proteinExistence type="predicted"/>
<dbReference type="RefSeq" id="WP_103790429.1">
    <property type="nucleotide sequence ID" value="NZ_PQVF01000015.1"/>
</dbReference>
<gene>
    <name evidence="2" type="ORF">C3K47_17320</name>
</gene>
<feature type="chain" id="PRO_5015503111" description="DUF192 domain-containing protein" evidence="1">
    <location>
        <begin position="25"/>
        <end position="158"/>
    </location>
</feature>
<evidence type="ECO:0000313" key="3">
    <source>
        <dbReference type="Proteomes" id="UP000236893"/>
    </source>
</evidence>